<proteinExistence type="inferred from homology"/>
<gene>
    <name evidence="10" type="ORF">S06H3_09282</name>
</gene>
<accession>X1N8S8</accession>
<dbReference type="GO" id="GO:0005886">
    <property type="term" value="C:plasma membrane"/>
    <property type="evidence" value="ECO:0007669"/>
    <property type="project" value="UniProtKB-SubCell"/>
</dbReference>
<dbReference type="PANTHER" id="PTHR34308:SF1">
    <property type="entry name" value="COBALAMIN BIOSYNTHESIS PROTEIN CBIB"/>
    <property type="match status" value="1"/>
</dbReference>
<name>X1N8S8_9ZZZZ</name>
<evidence type="ECO:0000256" key="2">
    <source>
        <dbReference type="ARBA" id="ARBA00004953"/>
    </source>
</evidence>
<comment type="similarity">
    <text evidence="3">Belongs to the CobD/CbiB family.</text>
</comment>
<comment type="pathway">
    <text evidence="2">Cofactor biosynthesis; adenosylcobalamin biosynthesis.</text>
</comment>
<dbReference type="UniPathway" id="UPA00148"/>
<protein>
    <recommendedName>
        <fullName evidence="11">Cobalamin biosynthesis protein CobD</fullName>
    </recommendedName>
</protein>
<organism evidence="10">
    <name type="scientific">marine sediment metagenome</name>
    <dbReference type="NCBI Taxonomy" id="412755"/>
    <lineage>
        <taxon>unclassified sequences</taxon>
        <taxon>metagenomes</taxon>
        <taxon>ecological metagenomes</taxon>
    </lineage>
</organism>
<evidence type="ECO:0000256" key="3">
    <source>
        <dbReference type="ARBA" id="ARBA00006263"/>
    </source>
</evidence>
<evidence type="ECO:0000256" key="7">
    <source>
        <dbReference type="ARBA" id="ARBA00022989"/>
    </source>
</evidence>
<evidence type="ECO:0000313" key="10">
    <source>
        <dbReference type="EMBL" id="GAI15019.1"/>
    </source>
</evidence>
<dbReference type="NCBIfam" id="TIGR00380">
    <property type="entry name" value="cobal_cbiB"/>
    <property type="match status" value="1"/>
</dbReference>
<dbReference type="HAMAP" id="MF_00024">
    <property type="entry name" value="CobD_CbiB"/>
    <property type="match status" value="1"/>
</dbReference>
<comment type="subcellular location">
    <subcellularLocation>
        <location evidence="1">Cell membrane</location>
        <topology evidence="1">Multi-pass membrane protein</topology>
    </subcellularLocation>
</comment>
<evidence type="ECO:0000256" key="1">
    <source>
        <dbReference type="ARBA" id="ARBA00004651"/>
    </source>
</evidence>
<evidence type="ECO:0000256" key="9">
    <source>
        <dbReference type="SAM" id="Phobius"/>
    </source>
</evidence>
<keyword evidence="5" id="KW-0169">Cobalamin biosynthesis</keyword>
<feature type="transmembrane region" description="Helical" evidence="9">
    <location>
        <begin position="33"/>
        <end position="54"/>
    </location>
</feature>
<evidence type="ECO:0008006" key="11">
    <source>
        <dbReference type="Google" id="ProtNLM"/>
    </source>
</evidence>
<keyword evidence="6 9" id="KW-0812">Transmembrane</keyword>
<dbReference type="PANTHER" id="PTHR34308">
    <property type="entry name" value="COBALAMIN BIOSYNTHESIS PROTEIN CBIB"/>
    <property type="match status" value="1"/>
</dbReference>
<dbReference type="EMBL" id="BARV01004059">
    <property type="protein sequence ID" value="GAI15019.1"/>
    <property type="molecule type" value="Genomic_DNA"/>
</dbReference>
<feature type="transmembrane region" description="Helical" evidence="9">
    <location>
        <begin position="80"/>
        <end position="100"/>
    </location>
</feature>
<dbReference type="GO" id="GO:0048472">
    <property type="term" value="F:threonine-phosphate decarboxylase activity"/>
    <property type="evidence" value="ECO:0007669"/>
    <property type="project" value="InterPro"/>
</dbReference>
<keyword evidence="4" id="KW-1003">Cell membrane</keyword>
<dbReference type="AlphaFoldDB" id="X1N8S8"/>
<evidence type="ECO:0000256" key="5">
    <source>
        <dbReference type="ARBA" id="ARBA00022573"/>
    </source>
</evidence>
<feature type="non-terminal residue" evidence="10">
    <location>
        <position position="168"/>
    </location>
</feature>
<keyword evidence="8 9" id="KW-0472">Membrane</keyword>
<dbReference type="InterPro" id="IPR004485">
    <property type="entry name" value="Cobalamin_biosynth_CobD/CbiB"/>
</dbReference>
<evidence type="ECO:0000256" key="4">
    <source>
        <dbReference type="ARBA" id="ARBA00022475"/>
    </source>
</evidence>
<keyword evidence="7 9" id="KW-1133">Transmembrane helix</keyword>
<comment type="caution">
    <text evidence="10">The sequence shown here is derived from an EMBL/GenBank/DDBJ whole genome shotgun (WGS) entry which is preliminary data.</text>
</comment>
<sequence>MPALVSREAQSLGKPELVSATVESVAENICDSVVAPIFYFLLLGVPGAVAYRVVNTWDAMIGYHGKYEYLGKFAAKLDDVLNFIPARISGLLVVMAAYLCRKDRKGAWRVMLRDHGKTESPNAGWPMSAAAGALRTRLEKVGSYSLGNTNNPLSPELIASGVKLADMA</sequence>
<evidence type="ECO:0000256" key="8">
    <source>
        <dbReference type="ARBA" id="ARBA00023136"/>
    </source>
</evidence>
<dbReference type="GO" id="GO:0009236">
    <property type="term" value="P:cobalamin biosynthetic process"/>
    <property type="evidence" value="ECO:0007669"/>
    <property type="project" value="UniProtKB-UniPathway"/>
</dbReference>
<dbReference type="Pfam" id="PF03186">
    <property type="entry name" value="CobD_Cbib"/>
    <property type="match status" value="1"/>
</dbReference>
<reference evidence="10" key="1">
    <citation type="journal article" date="2014" name="Front. Microbiol.">
        <title>High frequency of phylogenetically diverse reductive dehalogenase-homologous genes in deep subseafloor sedimentary metagenomes.</title>
        <authorList>
            <person name="Kawai M."/>
            <person name="Futagami T."/>
            <person name="Toyoda A."/>
            <person name="Takaki Y."/>
            <person name="Nishi S."/>
            <person name="Hori S."/>
            <person name="Arai W."/>
            <person name="Tsubouchi T."/>
            <person name="Morono Y."/>
            <person name="Uchiyama I."/>
            <person name="Ito T."/>
            <person name="Fujiyama A."/>
            <person name="Inagaki F."/>
            <person name="Takami H."/>
        </authorList>
    </citation>
    <scope>NUCLEOTIDE SEQUENCE</scope>
    <source>
        <strain evidence="10">Expedition CK06-06</strain>
    </source>
</reference>
<evidence type="ECO:0000256" key="6">
    <source>
        <dbReference type="ARBA" id="ARBA00022692"/>
    </source>
</evidence>